<sequence>MRLNQQKPTGLPQSPDAGSIGAMNARSNRRAKGYLGDQHRKFLVVVDDTPECLVALRYASRRALHTGGGVMLLILISPADFQHWLGVEQVMRDEAEDEARAVLEKFAGEVQAVAGITPELVIRHGSATNEIVNLIEEDEAIAILVLGAGTEAEGPGPLVSMIAGALSGTFPVPVTIVPGDLADADIEALA</sequence>
<evidence type="ECO:0000259" key="2">
    <source>
        <dbReference type="Pfam" id="PF00582"/>
    </source>
</evidence>
<reference evidence="3" key="1">
    <citation type="submission" date="2018-06" db="EMBL/GenBank/DDBJ databases">
        <authorList>
            <person name="Zhirakovskaya E."/>
        </authorList>
    </citation>
    <scope>NUCLEOTIDE SEQUENCE</scope>
</reference>
<dbReference type="EMBL" id="UOEM01000085">
    <property type="protein sequence ID" value="VAW15524.1"/>
    <property type="molecule type" value="Genomic_DNA"/>
</dbReference>
<dbReference type="InterPro" id="IPR006016">
    <property type="entry name" value="UspA"/>
</dbReference>
<proteinExistence type="predicted"/>
<evidence type="ECO:0000313" key="3">
    <source>
        <dbReference type="EMBL" id="VAW15524.1"/>
    </source>
</evidence>
<evidence type="ECO:0000256" key="1">
    <source>
        <dbReference type="SAM" id="MobiDB-lite"/>
    </source>
</evidence>
<name>A0A3B0U411_9ZZZZ</name>
<dbReference type="AlphaFoldDB" id="A0A3B0U411"/>
<dbReference type="Pfam" id="PF00582">
    <property type="entry name" value="Usp"/>
    <property type="match status" value="1"/>
</dbReference>
<feature type="compositionally biased region" description="Polar residues" evidence="1">
    <location>
        <begin position="1"/>
        <end position="12"/>
    </location>
</feature>
<feature type="domain" description="UspA" evidence="2">
    <location>
        <begin position="40"/>
        <end position="178"/>
    </location>
</feature>
<feature type="region of interest" description="Disordered" evidence="1">
    <location>
        <begin position="1"/>
        <end position="22"/>
    </location>
</feature>
<gene>
    <name evidence="3" type="ORF">MNBD_ALPHA09-1329</name>
</gene>
<organism evidence="3">
    <name type="scientific">hydrothermal vent metagenome</name>
    <dbReference type="NCBI Taxonomy" id="652676"/>
    <lineage>
        <taxon>unclassified sequences</taxon>
        <taxon>metagenomes</taxon>
        <taxon>ecological metagenomes</taxon>
    </lineage>
</organism>
<dbReference type="SUPFAM" id="SSF52402">
    <property type="entry name" value="Adenine nucleotide alpha hydrolases-like"/>
    <property type="match status" value="1"/>
</dbReference>
<protein>
    <submittedName>
        <fullName evidence="3">Universal stress protein UspA and related nucleotide-binding proteins</fullName>
    </submittedName>
</protein>
<dbReference type="Gene3D" id="3.40.50.12370">
    <property type="match status" value="1"/>
</dbReference>
<accession>A0A3B0U411</accession>